<dbReference type="GO" id="GO:0030246">
    <property type="term" value="F:carbohydrate binding"/>
    <property type="evidence" value="ECO:0007669"/>
    <property type="project" value="UniProtKB-UniRule"/>
</dbReference>
<dbReference type="Proteomes" id="UP000009022">
    <property type="component" value="Unassembled WGS sequence"/>
</dbReference>
<dbReference type="OMA" id="TQALHSY"/>
<dbReference type="RefSeq" id="XP_002111015.1">
    <property type="nucleotide sequence ID" value="XM_002110979.1"/>
</dbReference>
<feature type="binding site" evidence="9">
    <location>
        <position position="71"/>
    </location>
    <ligand>
        <name>substrate</name>
    </ligand>
</feature>
<name>B3RSA1_TRIAD</name>
<dbReference type="PIRSF" id="PIRSF016020">
    <property type="entry name" value="PHexose_mutarotase"/>
    <property type="match status" value="1"/>
</dbReference>
<dbReference type="CDD" id="cd09020">
    <property type="entry name" value="D-hex-6-P-epi_like"/>
    <property type="match status" value="1"/>
</dbReference>
<evidence type="ECO:0000313" key="10">
    <source>
        <dbReference type="EMBL" id="EDV27019.1"/>
    </source>
</evidence>
<gene>
    <name evidence="10" type="ORF">TRIADDRAFT_54524</name>
</gene>
<evidence type="ECO:0000256" key="1">
    <source>
        <dbReference type="ARBA" id="ARBA00001096"/>
    </source>
</evidence>
<accession>B3RSA1</accession>
<evidence type="ECO:0000313" key="11">
    <source>
        <dbReference type="Proteomes" id="UP000009022"/>
    </source>
</evidence>
<comment type="function">
    <text evidence="6">Mutarotase that catalyzes the interconversion of beta-D-galactose and alpha-D-galactose during galactose metabolism. Beta-D-galactose is metabolized in the liver into glucose 1-phosphate, the primary metabolic fuel, by the action of four enzymes that constitute the Leloir pathway: GALM, GALK1 (galactokinase), GALT (galactose-1-phosphate uridylyltransferase) and GALE (UDP-galactose-4'-epimerase). Involved in the maintenance of the equilibrium between the beta- and alpha-anomers of galactose, therefore ensuring a sufficient supply of the alpha-anomer for GALK1. Also active on D-glucose although shows a preference for galactose over glucose.</text>
</comment>
<dbReference type="KEGG" id="tad:TRIADDRAFT_54524"/>
<evidence type="ECO:0000256" key="8">
    <source>
        <dbReference type="PIRSR" id="PIRSR016020-1"/>
    </source>
</evidence>
<dbReference type="GO" id="GO:0004034">
    <property type="term" value="F:aldose 1-epimerase activity"/>
    <property type="evidence" value="ECO:0007669"/>
    <property type="project" value="UniProtKB-EC"/>
</dbReference>
<dbReference type="GeneID" id="6751691"/>
<dbReference type="UniPathway" id="UPA00214"/>
<dbReference type="InParanoid" id="B3RSA1"/>
<dbReference type="EMBL" id="DS985243">
    <property type="protein sequence ID" value="EDV27019.1"/>
    <property type="molecule type" value="Genomic_DNA"/>
</dbReference>
<evidence type="ECO:0000256" key="3">
    <source>
        <dbReference type="ARBA" id="ARBA00004947"/>
    </source>
</evidence>
<protein>
    <recommendedName>
        <fullName evidence="7">glucose-6-phosphate 1-epimerase</fullName>
        <ecNumber evidence="7">5.1.3.15</ecNumber>
    </recommendedName>
</protein>
<comment type="catalytic activity">
    <reaction evidence="2">
        <text>alpha-D-galactose = beta-D-galactose</text>
        <dbReference type="Rhea" id="RHEA:28675"/>
        <dbReference type="ChEBI" id="CHEBI:27667"/>
        <dbReference type="ChEBI" id="CHEBI:28061"/>
        <dbReference type="EC" id="5.1.3.3"/>
    </reaction>
    <physiologicalReaction direction="right-to-left" evidence="2">
        <dbReference type="Rhea" id="RHEA:28677"/>
    </physiologicalReaction>
</comment>
<feature type="active site" evidence="8">
    <location>
        <position position="252"/>
    </location>
</feature>
<feature type="binding site" evidence="9">
    <location>
        <position position="76"/>
    </location>
    <ligand>
        <name>substrate</name>
    </ligand>
</feature>
<dbReference type="CTD" id="6751691"/>
<dbReference type="OrthoDB" id="1659429at2759"/>
<comment type="pathway">
    <text evidence="3">Carbohydrate metabolism; galactose metabolism.</text>
</comment>
<evidence type="ECO:0000256" key="5">
    <source>
        <dbReference type="ARBA" id="ARBA00023235"/>
    </source>
</evidence>
<dbReference type="PANTHER" id="PTHR11122">
    <property type="entry name" value="APOSPORY-ASSOCIATED PROTEIN C-RELATED"/>
    <property type="match status" value="1"/>
</dbReference>
<dbReference type="InterPro" id="IPR025532">
    <property type="entry name" value="G6P_1-epimerase"/>
</dbReference>
<proteinExistence type="inferred from homology"/>
<feature type="active site" evidence="8">
    <location>
        <position position="148"/>
    </location>
</feature>
<comment type="similarity">
    <text evidence="4 7">Belongs to the glucose-6-phosphate 1-epimerase family.</text>
</comment>
<dbReference type="InterPro" id="IPR014718">
    <property type="entry name" value="GH-type_carb-bd"/>
</dbReference>
<dbReference type="InterPro" id="IPR011013">
    <property type="entry name" value="Gal_mutarotase_sf_dom"/>
</dbReference>
<evidence type="ECO:0000256" key="4">
    <source>
        <dbReference type="ARBA" id="ARBA00005866"/>
    </source>
</evidence>
<dbReference type="Pfam" id="PF01263">
    <property type="entry name" value="Aldose_epim"/>
    <property type="match status" value="1"/>
</dbReference>
<dbReference type="PhylomeDB" id="B3RSA1"/>
<reference evidence="10 11" key="1">
    <citation type="journal article" date="2008" name="Nature">
        <title>The Trichoplax genome and the nature of placozoans.</title>
        <authorList>
            <person name="Srivastava M."/>
            <person name="Begovic E."/>
            <person name="Chapman J."/>
            <person name="Putnam N.H."/>
            <person name="Hellsten U."/>
            <person name="Kawashima T."/>
            <person name="Kuo A."/>
            <person name="Mitros T."/>
            <person name="Salamov A."/>
            <person name="Carpenter M.L."/>
            <person name="Signorovitch A.Y."/>
            <person name="Moreno M.A."/>
            <person name="Kamm K."/>
            <person name="Grimwood J."/>
            <person name="Schmutz J."/>
            <person name="Shapiro H."/>
            <person name="Grigoriev I.V."/>
            <person name="Buss L.W."/>
            <person name="Schierwater B."/>
            <person name="Dellaporta S.L."/>
            <person name="Rokhsar D.S."/>
        </authorList>
    </citation>
    <scope>NUCLEOTIDE SEQUENCE [LARGE SCALE GENOMIC DNA]</scope>
    <source>
        <strain evidence="10 11">Grell-BS-1999</strain>
    </source>
</reference>
<dbReference type="GO" id="GO:0047938">
    <property type="term" value="F:glucose-6-phosphate 1-epimerase activity"/>
    <property type="evidence" value="ECO:0000318"/>
    <property type="project" value="GO_Central"/>
</dbReference>
<evidence type="ECO:0000256" key="6">
    <source>
        <dbReference type="ARBA" id="ARBA00045743"/>
    </source>
</evidence>
<dbReference type="GO" id="GO:0006012">
    <property type="term" value="P:galactose metabolic process"/>
    <property type="evidence" value="ECO:0007669"/>
    <property type="project" value="UniProtKB-UniPathway"/>
</dbReference>
<dbReference type="STRING" id="10228.B3RSA1"/>
<dbReference type="PANTHER" id="PTHR11122:SF13">
    <property type="entry name" value="GLUCOSE-6-PHOSPHATE 1-EPIMERASE"/>
    <property type="match status" value="1"/>
</dbReference>
<evidence type="ECO:0000256" key="9">
    <source>
        <dbReference type="PIRSR" id="PIRSR016020-2"/>
    </source>
</evidence>
<keyword evidence="5 7" id="KW-0413">Isomerase</keyword>
<organism evidence="10 11">
    <name type="scientific">Trichoplax adhaerens</name>
    <name type="common">Trichoplax reptans</name>
    <dbReference type="NCBI Taxonomy" id="10228"/>
    <lineage>
        <taxon>Eukaryota</taxon>
        <taxon>Metazoa</taxon>
        <taxon>Placozoa</taxon>
        <taxon>Uniplacotomia</taxon>
        <taxon>Trichoplacea</taxon>
        <taxon>Trichoplacidae</taxon>
        <taxon>Trichoplax</taxon>
    </lineage>
</organism>
<sequence>MAAADDVVELNLDQENICKVNLHGATLTSWLCDGTEMLFVSQQAVFNNVKAIRGGIPIVYPHFGPWELGPQHGFARISRWTLEKPPAKDGDTVSATFLLQDNENTRQMWQDNRFNLFYTVIIGKRQLKLKLDVRNEGNDSFEFTTLLHTYFKTLDVNKVTISGLKSLKYIDKVRQSKKFVEENDLVTVKEFVDRLYIGSVDRNEVTNLNGNQNVVMTRVNLPDVVVWNPWQEKAKVMSDFGDEEYKEMICVEAGYVAKPRSLSAGARFEASVVLDVI</sequence>
<dbReference type="EC" id="5.1.3.15" evidence="7"/>
<evidence type="ECO:0000256" key="7">
    <source>
        <dbReference type="PIRNR" id="PIRNR016020"/>
    </source>
</evidence>
<dbReference type="InterPro" id="IPR008183">
    <property type="entry name" value="Aldose_1/G6P_1-epimerase"/>
</dbReference>
<dbReference type="eggNOG" id="KOG1594">
    <property type="taxonomic scope" value="Eukaryota"/>
</dbReference>
<evidence type="ECO:0000256" key="2">
    <source>
        <dbReference type="ARBA" id="ARBA00001712"/>
    </source>
</evidence>
<dbReference type="SUPFAM" id="SSF74650">
    <property type="entry name" value="Galactose mutarotase-like"/>
    <property type="match status" value="1"/>
</dbReference>
<dbReference type="HOGENOM" id="CLU_048345_1_0_1"/>
<dbReference type="GO" id="GO:0005737">
    <property type="term" value="C:cytoplasm"/>
    <property type="evidence" value="ECO:0000318"/>
    <property type="project" value="GO_Central"/>
</dbReference>
<feature type="binding site" evidence="9">
    <location>
        <position position="53"/>
    </location>
    <ligand>
        <name>substrate</name>
    </ligand>
</feature>
<dbReference type="Gene3D" id="2.70.98.10">
    <property type="match status" value="1"/>
</dbReference>
<comment type="catalytic activity">
    <reaction evidence="1">
        <text>alpha-D-glucose 6-phosphate = beta-D-glucose 6-phosphate</text>
        <dbReference type="Rhea" id="RHEA:16249"/>
        <dbReference type="ChEBI" id="CHEBI:58225"/>
        <dbReference type="ChEBI" id="CHEBI:58247"/>
        <dbReference type="EC" id="5.1.3.15"/>
    </reaction>
</comment>
<dbReference type="AlphaFoldDB" id="B3RSA1"/>
<keyword evidence="11" id="KW-1185">Reference proteome</keyword>